<dbReference type="Pfam" id="PF01315">
    <property type="entry name" value="Ald_Xan_dh_C"/>
    <property type="match status" value="1"/>
</dbReference>
<organism evidence="2">
    <name type="scientific">uncultured Desulfobacterium sp</name>
    <dbReference type="NCBI Taxonomy" id="201089"/>
    <lineage>
        <taxon>Bacteria</taxon>
        <taxon>Pseudomonadati</taxon>
        <taxon>Thermodesulfobacteriota</taxon>
        <taxon>Desulfobacteria</taxon>
        <taxon>Desulfobacterales</taxon>
        <taxon>Desulfobacteriaceae</taxon>
        <taxon>Desulfobacterium</taxon>
        <taxon>environmental samples</taxon>
    </lineage>
</organism>
<dbReference type="InterPro" id="IPR016208">
    <property type="entry name" value="Ald_Oxase/xanthine_DH-like"/>
</dbReference>
<dbReference type="GO" id="GO:0016491">
    <property type="term" value="F:oxidoreductase activity"/>
    <property type="evidence" value="ECO:0007669"/>
    <property type="project" value="InterPro"/>
</dbReference>
<dbReference type="InterPro" id="IPR000674">
    <property type="entry name" value="Ald_Oxase/Xan_DH_a/b"/>
</dbReference>
<name>A0A445MR92_9BACT</name>
<feature type="domain" description="Aldehyde oxidase/xanthine dehydrogenase a/b hammerhead" evidence="1">
    <location>
        <begin position="21"/>
        <end position="143"/>
    </location>
</feature>
<accession>A0A445MR92</accession>
<dbReference type="Gene3D" id="3.30.365.10">
    <property type="entry name" value="Aldehyde oxidase/xanthine dehydrogenase, molybdopterin binding domain"/>
    <property type="match status" value="4"/>
</dbReference>
<dbReference type="EMBL" id="OJIN01000014">
    <property type="protein sequence ID" value="SPD71939.1"/>
    <property type="molecule type" value="Genomic_DNA"/>
</dbReference>
<reference evidence="2" key="1">
    <citation type="submission" date="2018-01" db="EMBL/GenBank/DDBJ databases">
        <authorList>
            <person name="Regsiter A."/>
            <person name="William W."/>
        </authorList>
    </citation>
    <scope>NUCLEOTIDE SEQUENCE</scope>
    <source>
        <strain evidence="2">TRIP AH-1</strain>
    </source>
</reference>
<dbReference type="Gene3D" id="3.90.1170.50">
    <property type="entry name" value="Aldehyde oxidase/xanthine dehydrogenase, a/b hammerhead"/>
    <property type="match status" value="1"/>
</dbReference>
<dbReference type="InterPro" id="IPR046867">
    <property type="entry name" value="AldOxase/xan_DH_MoCoBD2"/>
</dbReference>
<gene>
    <name evidence="2" type="ORF">PITCH_A1100038</name>
</gene>
<sequence length="778" mass="84608">MADYVIIGNRTPRLDGVAKVTGEAKYADDLYSPGMLWGKILRSPYPHARVVAIDVDQARRLPGVKAVVTGQDTLGIPYGRGDAAKYLPPNLAGKVANYDSDKHPLAMEKVRYIGDEVAAVAAVDEATALEALELIRVEYELLPGVFDPIKAMDEAAPRVHDFAERNISNKIFWDFGDVEKGFKEAYLIREDRFITSAVTHAPLEPRGCMAVFDKTGKLTLWTSSQAPYYRRRQLSIVFNMPESKIRVITPFVGGGFGGKVCFCEPDYQAALLSRITNKPVKITYTREEEFTSTSRRHPMVIDLKTGVTRDGILTAMQCNIIADGGAYFHTGPVVMYLAGAFLVTLYRLKNVRYSGIRVFTNNIPSGPQRGHGAVQPRFAAESQLDMIAEDLGIDPVDIRLKNALHPGDITPNKFRVQTCGLRECIQISAQQTRWAEKIKSPIQGQGVGISAGAFISGMAIPPHTTSGAQVKLHEDGGVSLFTGVTEIGQGSDTVLAQITADVLGVDIDDIRVISSDTEVTPVHAGSFSSRGTYWGGKAVRAAALDAKKQLFEVAAAILEANPEDLEARDRKIFVKGSLDKAIPIKDVILASMMARDGNPIMGRGFFKARVDPVNFETGEGNVTPAYSFESQIAEVEVNHETGKVKLVNMTVGHDTGTTINPMAVEGQLEGSVSMGMGQTLMEEIVSKKGLIMNTSFLEYGIHTSMDMPQVRCILVDTENPDDPFEPKEAGEGTQVATPSAIANAVYNATGVRIKELPITPEKILKAFGKREDQAGKPK</sequence>
<evidence type="ECO:0000313" key="2">
    <source>
        <dbReference type="EMBL" id="SPD71939.1"/>
    </source>
</evidence>
<dbReference type="Pfam" id="PF02738">
    <property type="entry name" value="MoCoBD_1"/>
    <property type="match status" value="1"/>
</dbReference>
<dbReference type="PANTHER" id="PTHR11908:SF157">
    <property type="entry name" value="XANTHINE DEHYDROGENASE SUBUNIT D-RELATED"/>
    <property type="match status" value="1"/>
</dbReference>
<evidence type="ECO:0000259" key="1">
    <source>
        <dbReference type="SMART" id="SM01008"/>
    </source>
</evidence>
<dbReference type="InterPro" id="IPR036856">
    <property type="entry name" value="Ald_Oxase/Xan_DH_a/b_sf"/>
</dbReference>
<dbReference type="PANTHER" id="PTHR11908">
    <property type="entry name" value="XANTHINE DEHYDROGENASE"/>
    <property type="match status" value="1"/>
</dbReference>
<proteinExistence type="predicted"/>
<protein>
    <submittedName>
        <fullName evidence="2">Putative 4-hydroxybenzoyl-CoA reductase, alpha subunit</fullName>
    </submittedName>
</protein>
<dbReference type="SMART" id="SM01008">
    <property type="entry name" value="Ald_Xan_dh_C"/>
    <property type="match status" value="1"/>
</dbReference>
<dbReference type="AlphaFoldDB" id="A0A445MR92"/>
<dbReference type="GO" id="GO:0005506">
    <property type="term" value="F:iron ion binding"/>
    <property type="evidence" value="ECO:0007669"/>
    <property type="project" value="InterPro"/>
</dbReference>
<dbReference type="Pfam" id="PF20256">
    <property type="entry name" value="MoCoBD_2"/>
    <property type="match status" value="1"/>
</dbReference>
<dbReference type="SUPFAM" id="SSF56003">
    <property type="entry name" value="Molybdenum cofactor-binding domain"/>
    <property type="match status" value="1"/>
</dbReference>
<dbReference type="InterPro" id="IPR008274">
    <property type="entry name" value="AldOxase/xan_DH_MoCoBD1"/>
</dbReference>
<dbReference type="InterPro" id="IPR037165">
    <property type="entry name" value="AldOxase/xan_DH_Mopterin-bd_sf"/>
</dbReference>
<dbReference type="SUPFAM" id="SSF54665">
    <property type="entry name" value="CO dehydrogenase molybdoprotein N-domain-like"/>
    <property type="match status" value="1"/>
</dbReference>